<proteinExistence type="predicted"/>
<gene>
    <name evidence="2" type="ORF">LDD865_0769</name>
</gene>
<evidence type="ECO:0000313" key="3">
    <source>
        <dbReference type="Proteomes" id="UP001295440"/>
    </source>
</evidence>
<evidence type="ECO:0000313" key="2">
    <source>
        <dbReference type="EMBL" id="CAH1705928.1"/>
    </source>
</evidence>
<name>A0AAU9R0N9_9LACO</name>
<accession>A0AAU9R0N9</accession>
<reference evidence="2" key="1">
    <citation type="submission" date="2022-02" db="EMBL/GenBank/DDBJ databases">
        <authorList>
            <person name="Deutsch MARIE S."/>
        </authorList>
    </citation>
    <scope>NUCLEOTIDE SEQUENCE</scope>
    <source>
        <strain evidence="2">CIRM-BIA865</strain>
    </source>
</reference>
<dbReference type="EMBL" id="OV915080">
    <property type="protein sequence ID" value="CAH1705928.1"/>
    <property type="molecule type" value="Genomic_DNA"/>
</dbReference>
<organism evidence="2 3">
    <name type="scientific">Lactobacillus delbrueckii subsp. delbrueckii</name>
    <dbReference type="NCBI Taxonomy" id="83684"/>
    <lineage>
        <taxon>Bacteria</taxon>
        <taxon>Bacillati</taxon>
        <taxon>Bacillota</taxon>
        <taxon>Bacilli</taxon>
        <taxon>Lactobacillales</taxon>
        <taxon>Lactobacillaceae</taxon>
        <taxon>Lactobacillus</taxon>
    </lineage>
</organism>
<feature type="region of interest" description="Disordered" evidence="1">
    <location>
        <begin position="1"/>
        <end position="47"/>
    </location>
</feature>
<dbReference type="Proteomes" id="UP001295440">
    <property type="component" value="Chromosome"/>
</dbReference>
<sequence>MIDEKTKENNALPASGPKSGCLRAKDGEKQAKWQQRGRGCHAVPSGY</sequence>
<evidence type="ECO:0000256" key="1">
    <source>
        <dbReference type="SAM" id="MobiDB-lite"/>
    </source>
</evidence>
<dbReference type="AlphaFoldDB" id="A0AAU9R0N9"/>
<protein>
    <submittedName>
        <fullName evidence="2">Uncharacterized protein</fullName>
    </submittedName>
</protein>